<organism evidence="8 9">
    <name type="scientific">Marinomonas fungiae</name>
    <dbReference type="NCBI Taxonomy" id="1137284"/>
    <lineage>
        <taxon>Bacteria</taxon>
        <taxon>Pseudomonadati</taxon>
        <taxon>Pseudomonadota</taxon>
        <taxon>Gammaproteobacteria</taxon>
        <taxon>Oceanospirillales</taxon>
        <taxon>Oceanospirillaceae</taxon>
        <taxon>Marinomonas</taxon>
    </lineage>
</organism>
<dbReference type="SMART" id="SM00862">
    <property type="entry name" value="Trans_reg_C"/>
    <property type="match status" value="1"/>
</dbReference>
<feature type="modified residue" description="4-aspartylphosphate" evidence="4">
    <location>
        <position position="50"/>
    </location>
</feature>
<evidence type="ECO:0000256" key="4">
    <source>
        <dbReference type="PROSITE-ProRule" id="PRU00169"/>
    </source>
</evidence>
<dbReference type="CDD" id="cd17624">
    <property type="entry name" value="REC_OmpR_PmrA-like"/>
    <property type="match status" value="1"/>
</dbReference>
<proteinExistence type="predicted"/>
<keyword evidence="4" id="KW-0597">Phosphoprotein</keyword>
<dbReference type="PANTHER" id="PTHR48111">
    <property type="entry name" value="REGULATOR OF RPOS"/>
    <property type="match status" value="1"/>
</dbReference>
<dbReference type="InterPro" id="IPR039420">
    <property type="entry name" value="WalR-like"/>
</dbReference>
<dbReference type="PROSITE" id="PS51755">
    <property type="entry name" value="OMPR_PHOB"/>
    <property type="match status" value="1"/>
</dbReference>
<dbReference type="InterPro" id="IPR036388">
    <property type="entry name" value="WH-like_DNA-bd_sf"/>
</dbReference>
<sequence>MYLLLVEDDLGLGNVLLKILSRTYRVDWVRNLASAKRHFQAAHYDLILLDLGLPDGDGIDWLLQLRQDNAEQPVLILSARDGLDDRVQGLDTGADDYLVKPFEPEELQARIRVLLRRHNGRTQDMQSFGALRYDQKLDQFTLYDEALSLPQKEAQLLLMLLQAGGNKVHRERLLQRIYGLGNESESNTLDVHIYALRKLVGKERIETVRGFGYRLVEL</sequence>
<keyword evidence="2 5" id="KW-0238">DNA-binding</keyword>
<dbReference type="Proteomes" id="UP000182769">
    <property type="component" value="Unassembled WGS sequence"/>
</dbReference>
<dbReference type="InterPro" id="IPR001867">
    <property type="entry name" value="OmpR/PhoB-type_DNA-bd"/>
</dbReference>
<dbReference type="InterPro" id="IPR011006">
    <property type="entry name" value="CheY-like_superfamily"/>
</dbReference>
<evidence type="ECO:0000313" key="8">
    <source>
        <dbReference type="EMBL" id="CUB04258.1"/>
    </source>
</evidence>
<dbReference type="PANTHER" id="PTHR48111:SF67">
    <property type="entry name" value="TRANSCRIPTIONAL REGULATORY PROTEIN TCTD"/>
    <property type="match status" value="1"/>
</dbReference>
<keyword evidence="9" id="KW-1185">Reference proteome</keyword>
<evidence type="ECO:0000259" key="7">
    <source>
        <dbReference type="PROSITE" id="PS51755"/>
    </source>
</evidence>
<dbReference type="GO" id="GO:0000976">
    <property type="term" value="F:transcription cis-regulatory region binding"/>
    <property type="evidence" value="ECO:0007669"/>
    <property type="project" value="TreeGrafter"/>
</dbReference>
<dbReference type="GO" id="GO:0000156">
    <property type="term" value="F:phosphorelay response regulator activity"/>
    <property type="evidence" value="ECO:0007669"/>
    <property type="project" value="TreeGrafter"/>
</dbReference>
<protein>
    <submittedName>
        <fullName evidence="8">DNA-binding response regulator, OmpR family, contains REC and winged-helix (WHTH) domain</fullName>
    </submittedName>
</protein>
<dbReference type="EMBL" id="CYHG01000006">
    <property type="protein sequence ID" value="CUB04258.1"/>
    <property type="molecule type" value="Genomic_DNA"/>
</dbReference>
<dbReference type="InterPro" id="IPR016032">
    <property type="entry name" value="Sig_transdc_resp-reg_C-effctor"/>
</dbReference>
<dbReference type="GO" id="GO:0032993">
    <property type="term" value="C:protein-DNA complex"/>
    <property type="evidence" value="ECO:0007669"/>
    <property type="project" value="TreeGrafter"/>
</dbReference>
<feature type="domain" description="Response regulatory" evidence="6">
    <location>
        <begin position="2"/>
        <end position="115"/>
    </location>
</feature>
<evidence type="ECO:0000256" key="5">
    <source>
        <dbReference type="PROSITE-ProRule" id="PRU01091"/>
    </source>
</evidence>
<dbReference type="RefSeq" id="WP_055463203.1">
    <property type="nucleotide sequence ID" value="NZ_CYHG01000006.1"/>
</dbReference>
<feature type="DNA-binding region" description="OmpR/PhoB-type" evidence="5">
    <location>
        <begin position="123"/>
        <end position="217"/>
    </location>
</feature>
<reference evidence="9" key="1">
    <citation type="submission" date="2015-08" db="EMBL/GenBank/DDBJ databases">
        <authorList>
            <person name="Varghese N."/>
        </authorList>
    </citation>
    <scope>NUCLEOTIDE SEQUENCE [LARGE SCALE GENOMIC DNA]</scope>
    <source>
        <strain evidence="9">JCM 18476</strain>
    </source>
</reference>
<gene>
    <name evidence="8" type="ORF">Ga0061065_10677</name>
</gene>
<dbReference type="GO" id="GO:0006355">
    <property type="term" value="P:regulation of DNA-templated transcription"/>
    <property type="evidence" value="ECO:0007669"/>
    <property type="project" value="InterPro"/>
</dbReference>
<dbReference type="SMART" id="SM00448">
    <property type="entry name" value="REC"/>
    <property type="match status" value="1"/>
</dbReference>
<dbReference type="Gene3D" id="1.10.10.10">
    <property type="entry name" value="Winged helix-like DNA-binding domain superfamily/Winged helix DNA-binding domain"/>
    <property type="match status" value="1"/>
</dbReference>
<dbReference type="CDD" id="cd00383">
    <property type="entry name" value="trans_reg_C"/>
    <property type="match status" value="1"/>
</dbReference>
<dbReference type="SUPFAM" id="SSF52172">
    <property type="entry name" value="CheY-like"/>
    <property type="match status" value="1"/>
</dbReference>
<dbReference type="OrthoDB" id="9802426at2"/>
<feature type="domain" description="OmpR/PhoB-type" evidence="7">
    <location>
        <begin position="123"/>
        <end position="217"/>
    </location>
</feature>
<evidence type="ECO:0000256" key="1">
    <source>
        <dbReference type="ARBA" id="ARBA00023015"/>
    </source>
</evidence>
<dbReference type="Pfam" id="PF00072">
    <property type="entry name" value="Response_reg"/>
    <property type="match status" value="1"/>
</dbReference>
<dbReference type="GO" id="GO:0005829">
    <property type="term" value="C:cytosol"/>
    <property type="evidence" value="ECO:0007669"/>
    <property type="project" value="TreeGrafter"/>
</dbReference>
<keyword evidence="1" id="KW-0805">Transcription regulation</keyword>
<dbReference type="InterPro" id="IPR001789">
    <property type="entry name" value="Sig_transdc_resp-reg_receiver"/>
</dbReference>
<evidence type="ECO:0000256" key="3">
    <source>
        <dbReference type="ARBA" id="ARBA00023163"/>
    </source>
</evidence>
<evidence type="ECO:0000256" key="2">
    <source>
        <dbReference type="ARBA" id="ARBA00023125"/>
    </source>
</evidence>
<name>A0A0K6IMD6_9GAMM</name>
<evidence type="ECO:0000313" key="9">
    <source>
        <dbReference type="Proteomes" id="UP000182769"/>
    </source>
</evidence>
<dbReference type="SUPFAM" id="SSF46894">
    <property type="entry name" value="C-terminal effector domain of the bipartite response regulators"/>
    <property type="match status" value="1"/>
</dbReference>
<dbReference type="Gene3D" id="3.40.50.2300">
    <property type="match status" value="1"/>
</dbReference>
<accession>A0A0K6IMD6</accession>
<dbReference type="Pfam" id="PF00486">
    <property type="entry name" value="Trans_reg_C"/>
    <property type="match status" value="1"/>
</dbReference>
<evidence type="ECO:0000259" key="6">
    <source>
        <dbReference type="PROSITE" id="PS50110"/>
    </source>
</evidence>
<keyword evidence="3" id="KW-0804">Transcription</keyword>
<dbReference type="STRING" id="1137284.GCA_001418205_02122"/>
<dbReference type="AlphaFoldDB" id="A0A0K6IMD6"/>
<dbReference type="PROSITE" id="PS50110">
    <property type="entry name" value="RESPONSE_REGULATORY"/>
    <property type="match status" value="1"/>
</dbReference>
<dbReference type="Gene3D" id="6.10.250.690">
    <property type="match status" value="1"/>
</dbReference>